<sequence length="467" mass="52032">MKLYLEVLAGVLPGLFILVLILVLCRVCCRGRRQQITLHPTIDPAQNRDIEKALTRHTSRVASYALSSKSSIRFHQLYHDAIAPVEAQEIVAFSWIQHPELITEATENGWSRFAFNDMLHRTGSGSWEAPPGSSELMQALRLNPADSRGSNSGGSSNNNSDHSNLLSGVRMRLPLPGPVLNGFPFPQEAYYEVSIIYLKPHEEHKHKWYARASKKAKEPVEGDRSRLIVSASNRVDDAIKAIREQVAEKRKEEEDEREGKKKGYTYKHVVIAMGLSAEVCMTKPGLPGMYPGSIGFHSDGSVYLDGMKLAIESDKKAWADPERVIGCGYDPAKKRVFFTIDSKIIHTINCTSQTYAWPLFPVLASNTDTMLLVNLGQARFQYKPANAKRTPNPCFLRANSAESDTSNTGFGYDDDSGDLFSVGRVDSTWSRMNSIKRSGPLFVDGVSTPTNFDHDDANFFEIPLKDC</sequence>
<accession>A0A9Q0CTU2</accession>
<proteinExistence type="predicted"/>
<organism evidence="2 3">
    <name type="scientific">Rhynchospora breviuscula</name>
    <dbReference type="NCBI Taxonomy" id="2022672"/>
    <lineage>
        <taxon>Eukaryota</taxon>
        <taxon>Viridiplantae</taxon>
        <taxon>Streptophyta</taxon>
        <taxon>Embryophyta</taxon>
        <taxon>Tracheophyta</taxon>
        <taxon>Spermatophyta</taxon>
        <taxon>Magnoliopsida</taxon>
        <taxon>Liliopsida</taxon>
        <taxon>Poales</taxon>
        <taxon>Cyperaceae</taxon>
        <taxon>Cyperoideae</taxon>
        <taxon>Rhynchosporeae</taxon>
        <taxon>Rhynchospora</taxon>
    </lineage>
</organism>
<evidence type="ECO:0000256" key="1">
    <source>
        <dbReference type="SAM" id="MobiDB-lite"/>
    </source>
</evidence>
<evidence type="ECO:0000313" key="2">
    <source>
        <dbReference type="EMBL" id="KAJ1700037.1"/>
    </source>
</evidence>
<reference evidence="2" key="1">
    <citation type="journal article" date="2022" name="Cell">
        <title>Repeat-based holocentromeres influence genome architecture and karyotype evolution.</title>
        <authorList>
            <person name="Hofstatter P.G."/>
            <person name="Thangavel G."/>
            <person name="Lux T."/>
            <person name="Neumann P."/>
            <person name="Vondrak T."/>
            <person name="Novak P."/>
            <person name="Zhang M."/>
            <person name="Costa L."/>
            <person name="Castellani M."/>
            <person name="Scott A."/>
            <person name="Toegelov H."/>
            <person name="Fuchs J."/>
            <person name="Mata-Sucre Y."/>
            <person name="Dias Y."/>
            <person name="Vanzela A.L.L."/>
            <person name="Huettel B."/>
            <person name="Almeida C.C.S."/>
            <person name="Simkova H."/>
            <person name="Souza G."/>
            <person name="Pedrosa-Harand A."/>
            <person name="Macas J."/>
            <person name="Mayer K.F.X."/>
            <person name="Houben A."/>
            <person name="Marques A."/>
        </authorList>
    </citation>
    <scope>NUCLEOTIDE SEQUENCE</scope>
    <source>
        <strain evidence="2">RhyBre1mFocal</strain>
    </source>
</reference>
<comment type="caution">
    <text evidence="2">The sequence shown here is derived from an EMBL/GenBank/DDBJ whole genome shotgun (WGS) entry which is preliminary data.</text>
</comment>
<dbReference type="Gene3D" id="2.60.120.920">
    <property type="match status" value="1"/>
</dbReference>
<dbReference type="PANTHER" id="PTHR44991">
    <property type="entry name" value="IMMUNOGLOBULIN SUPERFAMILY MEMBER 5"/>
    <property type="match status" value="1"/>
</dbReference>
<gene>
    <name evidence="2" type="ORF">LUZ63_008549</name>
</gene>
<keyword evidence="3" id="KW-1185">Reference proteome</keyword>
<dbReference type="EMBL" id="JAMQYH010000002">
    <property type="protein sequence ID" value="KAJ1700037.1"/>
    <property type="molecule type" value="Genomic_DNA"/>
</dbReference>
<feature type="compositionally biased region" description="Low complexity" evidence="1">
    <location>
        <begin position="146"/>
        <end position="165"/>
    </location>
</feature>
<dbReference type="InterPro" id="IPR043136">
    <property type="entry name" value="B30.2/SPRY_sf"/>
</dbReference>
<protein>
    <recommendedName>
        <fullName evidence="4">B30.2/SPRY domain-containing protein</fullName>
    </recommendedName>
</protein>
<name>A0A9Q0CTU2_9POAL</name>
<dbReference type="Proteomes" id="UP001151287">
    <property type="component" value="Unassembled WGS sequence"/>
</dbReference>
<dbReference type="OrthoDB" id="258495at2759"/>
<dbReference type="PANTHER" id="PTHR44991:SF1">
    <property type="entry name" value="IMMUNOGLOBULIN SUPERFAMILY MEMBER 5"/>
    <property type="match status" value="1"/>
</dbReference>
<evidence type="ECO:0008006" key="4">
    <source>
        <dbReference type="Google" id="ProtNLM"/>
    </source>
</evidence>
<feature type="region of interest" description="Disordered" evidence="1">
    <location>
        <begin position="144"/>
        <end position="165"/>
    </location>
</feature>
<evidence type="ECO:0000313" key="3">
    <source>
        <dbReference type="Proteomes" id="UP001151287"/>
    </source>
</evidence>
<dbReference type="AlphaFoldDB" id="A0A9Q0CTU2"/>